<keyword evidence="4" id="KW-0812">Transmembrane</keyword>
<sequence length="368" mass="40704">MSITETLPLLAEGRKKKWSYSSLIFSLFYFVPLLFGTQVSANAVLLLSAGYLLFVLVYLACIHHSVRWVPYFTVAMLMLAYATSFINPGGAIIFGFIAFIVGYYYPFKIGLIFSLLIVSSIILVSIYNSANELFFTLLASLNIVVLLIFGMMERKETLFQLKQAQHADSIGTLSALEERERIGRDLHDIAGHSLSVISLKAQVADKLLANGKIEAAQQEVRALATLTQTLLSEIRQTVSGIKALSLSEAIAQMQAKLTEHDIELSVSVEPDTLKRLNAVQHTQLSLIIKELTTNILRYSRSTHITLSLLTSKNTAIFSLSENRALAMPPTEGNGLAGIRERADHLKAQVSFSWQPNVSFKAIIPLEPI</sequence>
<feature type="domain" description="Signal transduction histidine kinase subgroup 3 dimerisation and phosphoacceptor" evidence="5">
    <location>
        <begin position="178"/>
        <end position="242"/>
    </location>
</feature>
<dbReference type="Pfam" id="PF07730">
    <property type="entry name" value="HisKA_3"/>
    <property type="match status" value="1"/>
</dbReference>
<keyword evidence="7" id="KW-1185">Reference proteome</keyword>
<dbReference type="Gene3D" id="1.20.5.1930">
    <property type="match status" value="1"/>
</dbReference>
<dbReference type="InterPro" id="IPR050482">
    <property type="entry name" value="Sensor_HK_TwoCompSys"/>
</dbReference>
<accession>A0ABX1R504</accession>
<dbReference type="EMBL" id="JAATNW010000010">
    <property type="protein sequence ID" value="NMH61517.1"/>
    <property type="molecule type" value="Genomic_DNA"/>
</dbReference>
<feature type="transmembrane region" description="Helical" evidence="4">
    <location>
        <begin position="18"/>
        <end position="36"/>
    </location>
</feature>
<dbReference type="Gene3D" id="3.30.565.10">
    <property type="entry name" value="Histidine kinase-like ATPase, C-terminal domain"/>
    <property type="match status" value="1"/>
</dbReference>
<keyword evidence="4" id="KW-0472">Membrane</keyword>
<comment type="caution">
    <text evidence="6">The sequence shown here is derived from an EMBL/GenBank/DDBJ whole genome shotgun (WGS) entry which is preliminary data.</text>
</comment>
<reference evidence="6 7" key="1">
    <citation type="submission" date="2020-03" db="EMBL/GenBank/DDBJ databases">
        <title>Alteromonas ponticola sp. nov., isolated from seawater.</title>
        <authorList>
            <person name="Yoon J.-H."/>
            <person name="Kim Y.-O."/>
        </authorList>
    </citation>
    <scope>NUCLEOTIDE SEQUENCE [LARGE SCALE GENOMIC DNA]</scope>
    <source>
        <strain evidence="6 7">MYP5</strain>
    </source>
</reference>
<feature type="transmembrane region" description="Helical" evidence="4">
    <location>
        <begin position="78"/>
        <end position="102"/>
    </location>
</feature>
<evidence type="ECO:0000256" key="2">
    <source>
        <dbReference type="ARBA" id="ARBA00022777"/>
    </source>
</evidence>
<dbReference type="PANTHER" id="PTHR24421">
    <property type="entry name" value="NITRATE/NITRITE SENSOR PROTEIN NARX-RELATED"/>
    <property type="match status" value="1"/>
</dbReference>
<organism evidence="6 7">
    <name type="scientific">Alteromonas ponticola</name>
    <dbReference type="NCBI Taxonomy" id="2720613"/>
    <lineage>
        <taxon>Bacteria</taxon>
        <taxon>Pseudomonadati</taxon>
        <taxon>Pseudomonadota</taxon>
        <taxon>Gammaproteobacteria</taxon>
        <taxon>Alteromonadales</taxon>
        <taxon>Alteromonadaceae</taxon>
        <taxon>Alteromonas/Salinimonas group</taxon>
        <taxon>Alteromonas</taxon>
    </lineage>
</organism>
<dbReference type="RefSeq" id="WP_169212078.1">
    <property type="nucleotide sequence ID" value="NZ_JAATNW010000010.1"/>
</dbReference>
<keyword evidence="3" id="KW-0902">Two-component regulatory system</keyword>
<evidence type="ECO:0000313" key="7">
    <source>
        <dbReference type="Proteomes" id="UP000709336"/>
    </source>
</evidence>
<dbReference type="GO" id="GO:0016301">
    <property type="term" value="F:kinase activity"/>
    <property type="evidence" value="ECO:0007669"/>
    <property type="project" value="UniProtKB-KW"/>
</dbReference>
<dbReference type="InterPro" id="IPR036890">
    <property type="entry name" value="HATPase_C_sf"/>
</dbReference>
<feature type="transmembrane region" description="Helical" evidence="4">
    <location>
        <begin position="133"/>
        <end position="152"/>
    </location>
</feature>
<dbReference type="CDD" id="cd16917">
    <property type="entry name" value="HATPase_UhpB-NarQ-NarX-like"/>
    <property type="match status" value="1"/>
</dbReference>
<evidence type="ECO:0000256" key="3">
    <source>
        <dbReference type="ARBA" id="ARBA00023012"/>
    </source>
</evidence>
<evidence type="ECO:0000259" key="5">
    <source>
        <dbReference type="Pfam" id="PF07730"/>
    </source>
</evidence>
<proteinExistence type="predicted"/>
<keyword evidence="4" id="KW-1133">Transmembrane helix</keyword>
<dbReference type="Proteomes" id="UP000709336">
    <property type="component" value="Unassembled WGS sequence"/>
</dbReference>
<gene>
    <name evidence="6" type="ORF">HCJ96_15915</name>
</gene>
<evidence type="ECO:0000256" key="1">
    <source>
        <dbReference type="ARBA" id="ARBA00022679"/>
    </source>
</evidence>
<keyword evidence="1" id="KW-0808">Transferase</keyword>
<dbReference type="PANTHER" id="PTHR24421:SF63">
    <property type="entry name" value="SENSOR HISTIDINE KINASE DESK"/>
    <property type="match status" value="1"/>
</dbReference>
<protein>
    <submittedName>
        <fullName evidence="6">Histidine kinase</fullName>
    </submittedName>
</protein>
<feature type="transmembrane region" description="Helical" evidence="4">
    <location>
        <begin position="43"/>
        <end position="66"/>
    </location>
</feature>
<dbReference type="SUPFAM" id="SSF55874">
    <property type="entry name" value="ATPase domain of HSP90 chaperone/DNA topoisomerase II/histidine kinase"/>
    <property type="match status" value="1"/>
</dbReference>
<name>A0ABX1R504_9ALTE</name>
<evidence type="ECO:0000256" key="4">
    <source>
        <dbReference type="SAM" id="Phobius"/>
    </source>
</evidence>
<evidence type="ECO:0000313" key="6">
    <source>
        <dbReference type="EMBL" id="NMH61517.1"/>
    </source>
</evidence>
<dbReference type="InterPro" id="IPR011712">
    <property type="entry name" value="Sig_transdc_His_kin_sub3_dim/P"/>
</dbReference>
<feature type="transmembrane region" description="Helical" evidence="4">
    <location>
        <begin position="109"/>
        <end position="127"/>
    </location>
</feature>
<keyword evidence="2 6" id="KW-0418">Kinase</keyword>